<comment type="caution">
    <text evidence="3">The sequence shown here is derived from an EMBL/GenBank/DDBJ whole genome shotgun (WGS) entry which is preliminary data.</text>
</comment>
<feature type="non-terminal residue" evidence="3">
    <location>
        <position position="1"/>
    </location>
</feature>
<reference evidence="3 4" key="1">
    <citation type="submission" date="2024-05" db="EMBL/GenBank/DDBJ databases">
        <title>Genome sequencing and assembly of Indian major carp, Cirrhinus mrigala (Hamilton, 1822).</title>
        <authorList>
            <person name="Mohindra V."/>
            <person name="Chowdhury L.M."/>
            <person name="Lal K."/>
            <person name="Jena J.K."/>
        </authorList>
    </citation>
    <scope>NUCLEOTIDE SEQUENCE [LARGE SCALE GENOMIC DNA]</scope>
    <source>
        <strain evidence="3">CM1030</strain>
        <tissue evidence="3">Blood</tissue>
    </source>
</reference>
<dbReference type="PANTHER" id="PTHR16019:SF6">
    <property type="entry name" value="SYNAPSE-ASSOCIATED PROTEIN 1"/>
    <property type="match status" value="1"/>
</dbReference>
<accession>A0ABD0N5S8</accession>
<proteinExistence type="predicted"/>
<dbReference type="Pfam" id="PF03909">
    <property type="entry name" value="BSD"/>
    <property type="match status" value="1"/>
</dbReference>
<dbReference type="Gene3D" id="1.10.3970.10">
    <property type="entry name" value="BSD domain"/>
    <property type="match status" value="1"/>
</dbReference>
<dbReference type="InterPro" id="IPR005607">
    <property type="entry name" value="BSD_dom"/>
</dbReference>
<sequence length="98" mass="11601">DKRNFLRDPPAGVQFQFDFDQMYPVALVMLQEDELLNRMRFDLVPKQVKEDMFWRNYFYRVSLIKQSAQLTALAAQQQAAEKREEEKNASTPLNENIS</sequence>
<dbReference type="PANTHER" id="PTHR16019">
    <property type="entry name" value="SYNAPSE-ASSOCIATED PROTEIN"/>
    <property type="match status" value="1"/>
</dbReference>
<protein>
    <recommendedName>
        <fullName evidence="2">BSD domain-containing protein</fullName>
    </recommendedName>
</protein>
<dbReference type="SMART" id="SM00751">
    <property type="entry name" value="BSD"/>
    <property type="match status" value="1"/>
</dbReference>
<gene>
    <name evidence="3" type="ORF">M9458_045563</name>
</gene>
<dbReference type="Proteomes" id="UP001529510">
    <property type="component" value="Unassembled WGS sequence"/>
</dbReference>
<dbReference type="AlphaFoldDB" id="A0ABD0N5S8"/>
<evidence type="ECO:0000313" key="4">
    <source>
        <dbReference type="Proteomes" id="UP001529510"/>
    </source>
</evidence>
<dbReference type="SUPFAM" id="SSF140383">
    <property type="entry name" value="BSD domain-like"/>
    <property type="match status" value="1"/>
</dbReference>
<dbReference type="EMBL" id="JAMKFB020000023">
    <property type="protein sequence ID" value="KAL0157487.1"/>
    <property type="molecule type" value="Genomic_DNA"/>
</dbReference>
<name>A0ABD0N5S8_CIRMR</name>
<dbReference type="PROSITE" id="PS50858">
    <property type="entry name" value="BSD"/>
    <property type="match status" value="1"/>
</dbReference>
<evidence type="ECO:0000313" key="3">
    <source>
        <dbReference type="EMBL" id="KAL0157487.1"/>
    </source>
</evidence>
<organism evidence="3 4">
    <name type="scientific">Cirrhinus mrigala</name>
    <name type="common">Mrigala</name>
    <dbReference type="NCBI Taxonomy" id="683832"/>
    <lineage>
        <taxon>Eukaryota</taxon>
        <taxon>Metazoa</taxon>
        <taxon>Chordata</taxon>
        <taxon>Craniata</taxon>
        <taxon>Vertebrata</taxon>
        <taxon>Euteleostomi</taxon>
        <taxon>Actinopterygii</taxon>
        <taxon>Neopterygii</taxon>
        <taxon>Teleostei</taxon>
        <taxon>Ostariophysi</taxon>
        <taxon>Cypriniformes</taxon>
        <taxon>Cyprinidae</taxon>
        <taxon>Labeoninae</taxon>
        <taxon>Labeonini</taxon>
        <taxon>Cirrhinus</taxon>
    </lineage>
</organism>
<feature type="domain" description="BSD" evidence="2">
    <location>
        <begin position="13"/>
        <end position="65"/>
    </location>
</feature>
<evidence type="ECO:0000256" key="1">
    <source>
        <dbReference type="SAM" id="MobiDB-lite"/>
    </source>
</evidence>
<dbReference type="InterPro" id="IPR035925">
    <property type="entry name" value="BSD_dom_sf"/>
</dbReference>
<feature type="region of interest" description="Disordered" evidence="1">
    <location>
        <begin position="78"/>
        <end position="98"/>
    </location>
</feature>
<dbReference type="InterPro" id="IPR051494">
    <property type="entry name" value="BSD_domain-containing"/>
</dbReference>
<feature type="non-terminal residue" evidence="3">
    <location>
        <position position="98"/>
    </location>
</feature>
<feature type="compositionally biased region" description="Polar residues" evidence="1">
    <location>
        <begin position="89"/>
        <end position="98"/>
    </location>
</feature>
<evidence type="ECO:0000259" key="2">
    <source>
        <dbReference type="PROSITE" id="PS50858"/>
    </source>
</evidence>
<keyword evidence="4" id="KW-1185">Reference proteome</keyword>